<sequence length="46" mass="5253">MEQHPAPTLHEGGIVVMDNLRYHKIKGIKQAIDKAGTHILYLRYVP</sequence>
<organism evidence="1 2">
    <name type="scientific">Caproicibacterium lactatifermentans</name>
    <dbReference type="NCBI Taxonomy" id="2666138"/>
    <lineage>
        <taxon>Bacteria</taxon>
        <taxon>Bacillati</taxon>
        <taxon>Bacillota</taxon>
        <taxon>Clostridia</taxon>
        <taxon>Eubacteriales</taxon>
        <taxon>Oscillospiraceae</taxon>
        <taxon>Caproicibacterium</taxon>
    </lineage>
</organism>
<evidence type="ECO:0000313" key="1">
    <source>
        <dbReference type="EMBL" id="QKO31149.1"/>
    </source>
</evidence>
<keyword evidence="2" id="KW-1185">Reference proteome</keyword>
<gene>
    <name evidence="1" type="ORF">GKP14_01775</name>
</gene>
<dbReference type="RefSeq" id="WP_157659011.1">
    <property type="nucleotide sequence ID" value="NZ_CP046161.1"/>
</dbReference>
<reference evidence="2" key="1">
    <citation type="submission" date="2019-11" db="EMBL/GenBank/DDBJ databases">
        <authorList>
            <person name="Ren C."/>
            <person name="Wang H."/>
            <person name="Xu Y."/>
        </authorList>
    </citation>
    <scope>NUCLEOTIDE SEQUENCE [LARGE SCALE GENOMIC DNA]</scope>
    <source>
        <strain evidence="2">JNU-WLY1368</strain>
    </source>
</reference>
<dbReference type="Proteomes" id="UP000509623">
    <property type="component" value="Chromosome"/>
</dbReference>
<name>A0ABX6PY06_9FIRM</name>
<protein>
    <recommendedName>
        <fullName evidence="3">Tc1-like transposase DDE domain-containing protein</fullName>
    </recommendedName>
</protein>
<dbReference type="EMBL" id="CP046161">
    <property type="protein sequence ID" value="QKO31149.1"/>
    <property type="molecule type" value="Genomic_DNA"/>
</dbReference>
<accession>A0ABX6PY06</accession>
<proteinExistence type="predicted"/>
<evidence type="ECO:0008006" key="3">
    <source>
        <dbReference type="Google" id="ProtNLM"/>
    </source>
</evidence>
<evidence type="ECO:0000313" key="2">
    <source>
        <dbReference type="Proteomes" id="UP000509623"/>
    </source>
</evidence>